<proteinExistence type="predicted"/>
<evidence type="ECO:0000313" key="1">
    <source>
        <dbReference type="EMBL" id="PKI64293.1"/>
    </source>
</evidence>
<organism evidence="1 2">
    <name type="scientific">Punica granatum</name>
    <name type="common">Pomegranate</name>
    <dbReference type="NCBI Taxonomy" id="22663"/>
    <lineage>
        <taxon>Eukaryota</taxon>
        <taxon>Viridiplantae</taxon>
        <taxon>Streptophyta</taxon>
        <taxon>Embryophyta</taxon>
        <taxon>Tracheophyta</taxon>
        <taxon>Spermatophyta</taxon>
        <taxon>Magnoliopsida</taxon>
        <taxon>eudicotyledons</taxon>
        <taxon>Gunneridae</taxon>
        <taxon>Pentapetalae</taxon>
        <taxon>rosids</taxon>
        <taxon>malvids</taxon>
        <taxon>Myrtales</taxon>
        <taxon>Lythraceae</taxon>
        <taxon>Punica</taxon>
    </lineage>
</organism>
<accession>A0A2I0K848</accession>
<dbReference type="Proteomes" id="UP000233551">
    <property type="component" value="Unassembled WGS sequence"/>
</dbReference>
<comment type="caution">
    <text evidence="1">The sequence shown here is derived from an EMBL/GenBank/DDBJ whole genome shotgun (WGS) entry which is preliminary data.</text>
</comment>
<keyword evidence="2" id="KW-1185">Reference proteome</keyword>
<evidence type="ECO:0000313" key="2">
    <source>
        <dbReference type="Proteomes" id="UP000233551"/>
    </source>
</evidence>
<gene>
    <name evidence="1" type="ORF">CRG98_015316</name>
</gene>
<dbReference type="AlphaFoldDB" id="A0A2I0K848"/>
<name>A0A2I0K848_PUNGR</name>
<dbReference type="EMBL" id="PGOL01000838">
    <property type="protein sequence ID" value="PKI64293.1"/>
    <property type="molecule type" value="Genomic_DNA"/>
</dbReference>
<reference evidence="1 2" key="1">
    <citation type="submission" date="2017-11" db="EMBL/GenBank/DDBJ databases">
        <title>De-novo sequencing of pomegranate (Punica granatum L.) genome.</title>
        <authorList>
            <person name="Akparov Z."/>
            <person name="Amiraslanov A."/>
            <person name="Hajiyeva S."/>
            <person name="Abbasov M."/>
            <person name="Kaur K."/>
            <person name="Hamwieh A."/>
            <person name="Solovyev V."/>
            <person name="Salamov A."/>
            <person name="Braich B."/>
            <person name="Kosarev P."/>
            <person name="Mahmoud A."/>
            <person name="Hajiyev E."/>
            <person name="Babayeva S."/>
            <person name="Izzatullayeva V."/>
            <person name="Mammadov A."/>
            <person name="Mammadov A."/>
            <person name="Sharifova S."/>
            <person name="Ojaghi J."/>
            <person name="Eynullazada K."/>
            <person name="Bayramov B."/>
            <person name="Abdulazimova A."/>
            <person name="Shahmuradov I."/>
        </authorList>
    </citation>
    <scope>NUCLEOTIDE SEQUENCE [LARGE SCALE GENOMIC DNA]</scope>
    <source>
        <strain evidence="2">cv. AG2017</strain>
        <tissue evidence="1">Leaf</tissue>
    </source>
</reference>
<protein>
    <submittedName>
        <fullName evidence="1">Uncharacterized protein</fullName>
    </submittedName>
</protein>
<sequence>MAVFFVYPLNPALHLHSASCTDLSCHFPTRSSLHLSKTKEKGDRWEAGSQRFVAFSLHSNPRILKPRNQDGGSDLVRRAAGTKDRKEEVLATSCSSTRGVCWSRPDGGSQNGGRAAALSFPSSIFLL</sequence>